<dbReference type="NCBIfam" id="TIGR00888">
    <property type="entry name" value="guaA_Nterm"/>
    <property type="match status" value="1"/>
</dbReference>
<dbReference type="InterPro" id="IPR022955">
    <property type="entry name" value="GMP_synthase"/>
</dbReference>
<sequence>MESRKSVVVLDFGGQYAHLIARRIRELNFYSKLLPYDISLEDLQRSNPAAVVFSGGPASVLEKDAPRPREEVVSFLLRNKIPILGVCYGHQLIASFFGGRIARKEKGEYGSSVLRVVEKNELFLDTPSIQRVWMSHRDSVVELPSDLVVLASTDYSEVAAYKHRTLPAYGVQFHPEVKHTEHGKTILSNFLRRVVGLTPNWFIEDEAMHIIEEMRKNIKGKVLLAVSGGVDSLTTALMLQKAIGGENLYLIHVNTGLLRENESERVLEILKKLGFTNVHYVDASKLFLERLRGVTDPEEKRRIIAKTFAEVFKDKALQLSHTVGGFKYLAQGTIYPDRVESGATGKATAKIKSHHNVVMEAIPGLELVEPLAEFYKDEVRRIAEILGLPEELVKQHPFPGPGLAVRVLGEVTEEKLKILRKATMIVEEEFRKAGLYEKVWQAFPVLLPVKSVGVKGDVRSYEYVLALRVVESEDAMTASFVKLPWDFLEKLAERLVNEVDGVNRVLYDITHKPPATIEFE</sequence>
<keyword evidence="7 10" id="KW-0067">ATP-binding</keyword>
<dbReference type="PANTHER" id="PTHR11922:SF2">
    <property type="entry name" value="GMP SYNTHASE [GLUTAMINE-HYDROLYZING]"/>
    <property type="match status" value="1"/>
</dbReference>
<evidence type="ECO:0000256" key="2">
    <source>
        <dbReference type="ARBA" id="ARBA00005153"/>
    </source>
</evidence>
<keyword evidence="6 10" id="KW-0658">Purine biosynthesis</keyword>
<dbReference type="PANTHER" id="PTHR11922">
    <property type="entry name" value="GMP SYNTHASE-RELATED"/>
    <property type="match status" value="1"/>
</dbReference>
<evidence type="ECO:0000256" key="4">
    <source>
        <dbReference type="ARBA" id="ARBA00022741"/>
    </source>
</evidence>
<reference evidence="13 14" key="1">
    <citation type="journal article" date="2015" name="Stand. Genomic Sci.">
        <title>Complete genome sequence of and proposal of Thermofilum uzonense sp. nov. a novel hyperthermophilic crenarchaeon and emended description of the genus Thermofilum.</title>
        <authorList>
            <person name="Toshchakov S.V."/>
            <person name="Korzhenkov A.A."/>
            <person name="Samarov N.I."/>
            <person name="Mazunin I.O."/>
            <person name="Mozhey O.I."/>
            <person name="Shmyr I.S."/>
            <person name="Derbikova K.S."/>
            <person name="Taranov E.A."/>
            <person name="Dominova I.N."/>
            <person name="Bonch-Osmolovskaya E.A."/>
            <person name="Patrushev M.V."/>
            <person name="Podosokorskaya O.A."/>
            <person name="Kublanov I.V."/>
        </authorList>
    </citation>
    <scope>NUCLEOTIDE SEQUENCE [LARGE SCALE GENOMIC DNA]</scope>
    <source>
        <strain evidence="13 14">1807-2</strain>
    </source>
</reference>
<dbReference type="PRINTS" id="PR00096">
    <property type="entry name" value="GATASE"/>
</dbReference>
<dbReference type="PROSITE" id="PS51273">
    <property type="entry name" value="GATASE_TYPE_1"/>
    <property type="match status" value="1"/>
</dbReference>
<dbReference type="STRING" id="1550241.MA03_04425"/>
<organism evidence="13 14">
    <name type="scientific">Infirmifilum uzonense</name>
    <dbReference type="NCBI Taxonomy" id="1550241"/>
    <lineage>
        <taxon>Archaea</taxon>
        <taxon>Thermoproteota</taxon>
        <taxon>Thermoprotei</taxon>
        <taxon>Thermofilales</taxon>
        <taxon>Thermofilaceae</taxon>
        <taxon>Infirmifilum</taxon>
    </lineage>
</organism>
<evidence type="ECO:0000313" key="14">
    <source>
        <dbReference type="Proteomes" id="UP000067434"/>
    </source>
</evidence>
<feature type="active site" evidence="10">
    <location>
        <position position="176"/>
    </location>
</feature>
<dbReference type="HOGENOM" id="CLU_014340_0_5_2"/>
<dbReference type="EMBL" id="CP009961">
    <property type="protein sequence ID" value="AKG38677.1"/>
    <property type="molecule type" value="Genomic_DNA"/>
</dbReference>
<evidence type="ECO:0000256" key="6">
    <source>
        <dbReference type="ARBA" id="ARBA00022755"/>
    </source>
</evidence>
<dbReference type="InterPro" id="IPR004739">
    <property type="entry name" value="GMP_synth_GATase"/>
</dbReference>
<dbReference type="Pfam" id="PF00958">
    <property type="entry name" value="GMP_synt_C"/>
    <property type="match status" value="1"/>
</dbReference>
<dbReference type="Gene3D" id="3.40.50.620">
    <property type="entry name" value="HUPs"/>
    <property type="match status" value="1"/>
</dbReference>
<dbReference type="GO" id="GO:0005829">
    <property type="term" value="C:cytosol"/>
    <property type="evidence" value="ECO:0007669"/>
    <property type="project" value="TreeGrafter"/>
</dbReference>
<keyword evidence="5 10" id="KW-0332">GMP biosynthesis</keyword>
<dbReference type="Proteomes" id="UP000067434">
    <property type="component" value="Chromosome"/>
</dbReference>
<dbReference type="InterPro" id="IPR014729">
    <property type="entry name" value="Rossmann-like_a/b/a_fold"/>
</dbReference>
<name>A0A0F7FHC1_9CREN</name>
<gene>
    <name evidence="10 13" type="primary">guaA</name>
    <name evidence="13" type="ORF">MA03_04425</name>
</gene>
<dbReference type="SUPFAM" id="SSF54810">
    <property type="entry name" value="GMP synthetase C-terminal dimerisation domain"/>
    <property type="match status" value="1"/>
</dbReference>
<dbReference type="EC" id="6.3.5.2" evidence="10"/>
<evidence type="ECO:0000256" key="3">
    <source>
        <dbReference type="ARBA" id="ARBA00022598"/>
    </source>
</evidence>
<dbReference type="GeneID" id="25401450"/>
<feature type="domain" description="GMPS ATP-PPase" evidence="12">
    <location>
        <begin position="201"/>
        <end position="395"/>
    </location>
</feature>
<evidence type="ECO:0000256" key="7">
    <source>
        <dbReference type="ARBA" id="ARBA00022840"/>
    </source>
</evidence>
<dbReference type="CDD" id="cd01997">
    <property type="entry name" value="GMP_synthase_C"/>
    <property type="match status" value="1"/>
</dbReference>
<feature type="active site" description="Nucleophile" evidence="10">
    <location>
        <position position="87"/>
    </location>
</feature>
<keyword evidence="8 10" id="KW-0315">Glutamine amidotransferase</keyword>
<evidence type="ECO:0000313" key="13">
    <source>
        <dbReference type="EMBL" id="AKG38677.1"/>
    </source>
</evidence>
<feature type="active site" evidence="10">
    <location>
        <position position="174"/>
    </location>
</feature>
<proteinExistence type="inferred from homology"/>
<evidence type="ECO:0000256" key="10">
    <source>
        <dbReference type="HAMAP-Rule" id="MF_00344"/>
    </source>
</evidence>
<keyword evidence="3 10" id="KW-0436">Ligase</keyword>
<dbReference type="SUPFAM" id="SSF52317">
    <property type="entry name" value="Class I glutamine amidotransferase-like"/>
    <property type="match status" value="1"/>
</dbReference>
<dbReference type="KEGG" id="thf:MA03_04425"/>
<keyword evidence="4 10" id="KW-0547">Nucleotide-binding</keyword>
<dbReference type="FunFam" id="3.40.50.880:FF:000001">
    <property type="entry name" value="GMP synthase [glutamine-hydrolyzing]"/>
    <property type="match status" value="1"/>
</dbReference>
<dbReference type="GO" id="GO:0003921">
    <property type="term" value="F:GMP synthase activity"/>
    <property type="evidence" value="ECO:0007669"/>
    <property type="project" value="InterPro"/>
</dbReference>
<comment type="catalytic activity">
    <reaction evidence="9 10">
        <text>XMP + L-glutamine + ATP + H2O = GMP + L-glutamate + AMP + diphosphate + 2 H(+)</text>
        <dbReference type="Rhea" id="RHEA:11680"/>
        <dbReference type="ChEBI" id="CHEBI:15377"/>
        <dbReference type="ChEBI" id="CHEBI:15378"/>
        <dbReference type="ChEBI" id="CHEBI:29985"/>
        <dbReference type="ChEBI" id="CHEBI:30616"/>
        <dbReference type="ChEBI" id="CHEBI:33019"/>
        <dbReference type="ChEBI" id="CHEBI:57464"/>
        <dbReference type="ChEBI" id="CHEBI:58115"/>
        <dbReference type="ChEBI" id="CHEBI:58359"/>
        <dbReference type="ChEBI" id="CHEBI:456215"/>
        <dbReference type="EC" id="6.3.5.2"/>
    </reaction>
</comment>
<evidence type="ECO:0000256" key="9">
    <source>
        <dbReference type="ARBA" id="ARBA00049404"/>
    </source>
</evidence>
<dbReference type="PATRIC" id="fig|1550241.5.peg.940"/>
<evidence type="ECO:0000256" key="1">
    <source>
        <dbReference type="ARBA" id="ARBA00002332"/>
    </source>
</evidence>
<dbReference type="InterPro" id="IPR001674">
    <property type="entry name" value="GMP_synth_C"/>
</dbReference>
<dbReference type="PRINTS" id="PR00097">
    <property type="entry name" value="ANTSNTHASEII"/>
</dbReference>
<evidence type="ECO:0000256" key="11">
    <source>
        <dbReference type="PROSITE-ProRule" id="PRU00886"/>
    </source>
</evidence>
<dbReference type="InterPro" id="IPR029062">
    <property type="entry name" value="Class_I_gatase-like"/>
</dbReference>
<dbReference type="RefSeq" id="WP_052884117.1">
    <property type="nucleotide sequence ID" value="NZ_CP009961.1"/>
</dbReference>
<dbReference type="InterPro" id="IPR022310">
    <property type="entry name" value="NAD/GMP_synthase"/>
</dbReference>
<comment type="pathway">
    <text evidence="2 10">Purine metabolism; GMP biosynthesis; GMP from XMP (L-Gln route): step 1/1.</text>
</comment>
<dbReference type="Pfam" id="PF02540">
    <property type="entry name" value="NAD_synthase"/>
    <property type="match status" value="1"/>
</dbReference>
<comment type="function">
    <text evidence="1 10">Catalyzes the synthesis of GMP from XMP.</text>
</comment>
<keyword evidence="14" id="KW-1185">Reference proteome</keyword>
<dbReference type="Pfam" id="PF00117">
    <property type="entry name" value="GATase"/>
    <property type="match status" value="1"/>
</dbReference>
<dbReference type="FunFam" id="3.30.300.10:FF:000002">
    <property type="entry name" value="GMP synthase [glutamine-hydrolyzing]"/>
    <property type="match status" value="1"/>
</dbReference>
<evidence type="ECO:0000256" key="5">
    <source>
        <dbReference type="ARBA" id="ARBA00022749"/>
    </source>
</evidence>
<dbReference type="InterPro" id="IPR017926">
    <property type="entry name" value="GATASE"/>
</dbReference>
<dbReference type="NCBIfam" id="TIGR00884">
    <property type="entry name" value="guaA_Cterm"/>
    <property type="match status" value="1"/>
</dbReference>
<dbReference type="Gene3D" id="3.40.50.880">
    <property type="match status" value="1"/>
</dbReference>
<dbReference type="NCBIfam" id="NF000848">
    <property type="entry name" value="PRK00074.1"/>
    <property type="match status" value="1"/>
</dbReference>
<accession>A0A0F7FHC1</accession>
<evidence type="ECO:0000259" key="12">
    <source>
        <dbReference type="PROSITE" id="PS51553"/>
    </source>
</evidence>
<dbReference type="GO" id="GO:0005524">
    <property type="term" value="F:ATP binding"/>
    <property type="evidence" value="ECO:0007669"/>
    <property type="project" value="UniProtKB-UniRule"/>
</dbReference>
<feature type="binding site" evidence="11">
    <location>
        <begin position="227"/>
        <end position="233"/>
    </location>
    <ligand>
        <name>ATP</name>
        <dbReference type="ChEBI" id="CHEBI:30616"/>
    </ligand>
</feature>
<dbReference type="CDD" id="cd01742">
    <property type="entry name" value="GATase1_GMP_Synthase"/>
    <property type="match status" value="1"/>
</dbReference>
<dbReference type="SUPFAM" id="SSF52402">
    <property type="entry name" value="Adenine nucleotide alpha hydrolases-like"/>
    <property type="match status" value="1"/>
</dbReference>
<evidence type="ECO:0000256" key="8">
    <source>
        <dbReference type="ARBA" id="ARBA00022962"/>
    </source>
</evidence>
<protein>
    <recommendedName>
        <fullName evidence="10">GMP synthase [glutamine-hydrolyzing]</fullName>
        <ecNumber evidence="10">6.3.5.2</ecNumber>
    </recommendedName>
    <alternativeName>
        <fullName evidence="10">GMP synthetase</fullName>
    </alternativeName>
    <alternativeName>
        <fullName evidence="10">Glutamine amidotransferase</fullName>
    </alternativeName>
</protein>
<dbReference type="AlphaFoldDB" id="A0A0F7FHC1"/>
<dbReference type="InterPro" id="IPR025777">
    <property type="entry name" value="GMPS_ATP_PPase_dom"/>
</dbReference>
<dbReference type="Gene3D" id="3.30.300.10">
    <property type="match status" value="1"/>
</dbReference>
<dbReference type="OrthoDB" id="33844at2157"/>
<dbReference type="HAMAP" id="MF_00344">
    <property type="entry name" value="GMP_synthase"/>
    <property type="match status" value="1"/>
</dbReference>
<dbReference type="UniPathway" id="UPA00189">
    <property type="reaction ID" value="UER00296"/>
</dbReference>
<dbReference type="PROSITE" id="PS51553">
    <property type="entry name" value="GMPS_ATP_PPASE"/>
    <property type="match status" value="1"/>
</dbReference>